<evidence type="ECO:0000259" key="5">
    <source>
        <dbReference type="Pfam" id="PF00890"/>
    </source>
</evidence>
<dbReference type="InterPro" id="IPR036188">
    <property type="entry name" value="FAD/NAD-bd_sf"/>
</dbReference>
<comment type="cofactor">
    <cofactor evidence="1">
        <name>FAD</name>
        <dbReference type="ChEBI" id="CHEBI:57692"/>
    </cofactor>
</comment>
<dbReference type="NCBIfam" id="TIGR02485">
    <property type="entry name" value="CobZ_N-term"/>
    <property type="match status" value="1"/>
</dbReference>
<dbReference type="AlphaFoldDB" id="A0A8J3C5B2"/>
<dbReference type="GO" id="GO:0033765">
    <property type="term" value="F:steroid dehydrogenase activity, acting on the CH-CH group of donors"/>
    <property type="evidence" value="ECO:0007669"/>
    <property type="project" value="UniProtKB-ARBA"/>
</dbReference>
<keyword evidence="3" id="KW-0274">FAD</keyword>
<evidence type="ECO:0000256" key="2">
    <source>
        <dbReference type="ARBA" id="ARBA00022630"/>
    </source>
</evidence>
<comment type="caution">
    <text evidence="6">The sequence shown here is derived from an EMBL/GenBank/DDBJ whole genome shotgun (WGS) entry which is preliminary data.</text>
</comment>
<evidence type="ECO:0000313" key="6">
    <source>
        <dbReference type="EMBL" id="GGL09437.1"/>
    </source>
</evidence>
<dbReference type="Proteomes" id="UP000656042">
    <property type="component" value="Unassembled WGS sequence"/>
</dbReference>
<gene>
    <name evidence="6" type="ORF">GCM10012284_50160</name>
</gene>
<protein>
    <submittedName>
        <fullName evidence="6">Tricarballylate dehydrogenase</fullName>
    </submittedName>
</protein>
<evidence type="ECO:0000256" key="3">
    <source>
        <dbReference type="ARBA" id="ARBA00022827"/>
    </source>
</evidence>
<keyword evidence="7" id="KW-1185">Reference proteome</keyword>
<feature type="domain" description="FAD-dependent oxidoreductase 2 FAD-binding" evidence="5">
    <location>
        <begin position="6"/>
        <end position="432"/>
    </location>
</feature>
<name>A0A8J3C5B2_9ACTN</name>
<dbReference type="Gene3D" id="3.90.700.10">
    <property type="entry name" value="Succinate dehydrogenase/fumarate reductase flavoprotein, catalytic domain"/>
    <property type="match status" value="1"/>
</dbReference>
<sequence>MNDQWDVVVAGGGNAALVSAMAATDAGARVLLVERAPVVFRGGNSRHTRNVRCVHADADEFHTGAYPADELWSDLCGVGDGPSDEELAMLTVRESATVPAWMSARGARWQPALTGTLHLGRTNRFFLGGGKALINSYYRTASRLGITVAYDSSVEQLRFDGPRCTGLLIRSTGGERWVRAGAVVAASGGFEANIDWLRRYWGDAALNYHVRGPVYNDGTVLARLFAAGAARAGEERGFHAVAVDARSPRFDGGIATRLDSIPFGIVVNRDGRRFADEGEDIWPKRYATWGRNIAGQPGQIAFALWDAKVRGQFLPPMYGAFEAPDPQGLAKQLELDPVAIAETVAAYNAGVDRGPGGRFSMAERDGLATVGLEPPKSNWAQRLDTPPYYGVPMRPGITFTYLGVGVDEHARVRRADGGTFDNVYAAGEIMSGNILSTGYLAGFGMTIGTVWGRIAGRQAARHAHG</sequence>
<dbReference type="InterPro" id="IPR003953">
    <property type="entry name" value="FAD-dep_OxRdtase_2_FAD-bd"/>
</dbReference>
<dbReference type="NCBIfam" id="NF006130">
    <property type="entry name" value="PRK08274.1"/>
    <property type="match status" value="1"/>
</dbReference>
<organism evidence="6 7">
    <name type="scientific">Mangrovihabitans endophyticus</name>
    <dbReference type="NCBI Taxonomy" id="1751298"/>
    <lineage>
        <taxon>Bacteria</taxon>
        <taxon>Bacillati</taxon>
        <taxon>Actinomycetota</taxon>
        <taxon>Actinomycetes</taxon>
        <taxon>Micromonosporales</taxon>
        <taxon>Micromonosporaceae</taxon>
        <taxon>Mangrovihabitans</taxon>
    </lineage>
</organism>
<dbReference type="PANTHER" id="PTHR43400:SF7">
    <property type="entry name" value="FAD-DEPENDENT OXIDOREDUCTASE 2 FAD BINDING DOMAIN-CONTAINING PROTEIN"/>
    <property type="match status" value="1"/>
</dbReference>
<dbReference type="InterPro" id="IPR012831">
    <property type="entry name" value="CobZ"/>
</dbReference>
<dbReference type="InterPro" id="IPR027477">
    <property type="entry name" value="Succ_DH/fumarate_Rdtase_cat_sf"/>
</dbReference>
<dbReference type="RefSeq" id="WP_189081763.1">
    <property type="nucleotide sequence ID" value="NZ_BMMX01000032.1"/>
</dbReference>
<proteinExistence type="predicted"/>
<evidence type="ECO:0000256" key="1">
    <source>
        <dbReference type="ARBA" id="ARBA00001974"/>
    </source>
</evidence>
<keyword evidence="4" id="KW-0560">Oxidoreductase</keyword>
<reference evidence="6" key="1">
    <citation type="journal article" date="2014" name="Int. J. Syst. Evol. Microbiol.">
        <title>Complete genome sequence of Corynebacterium casei LMG S-19264T (=DSM 44701T), isolated from a smear-ripened cheese.</title>
        <authorList>
            <consortium name="US DOE Joint Genome Institute (JGI-PGF)"/>
            <person name="Walter F."/>
            <person name="Albersmeier A."/>
            <person name="Kalinowski J."/>
            <person name="Ruckert C."/>
        </authorList>
    </citation>
    <scope>NUCLEOTIDE SEQUENCE</scope>
    <source>
        <strain evidence="6">CGMCC 4.7299</strain>
    </source>
</reference>
<keyword evidence="2" id="KW-0285">Flavoprotein</keyword>
<evidence type="ECO:0000256" key="4">
    <source>
        <dbReference type="ARBA" id="ARBA00023002"/>
    </source>
</evidence>
<dbReference type="SUPFAM" id="SSF56425">
    <property type="entry name" value="Succinate dehydrogenase/fumarate reductase flavoprotein, catalytic domain"/>
    <property type="match status" value="1"/>
</dbReference>
<evidence type="ECO:0000313" key="7">
    <source>
        <dbReference type="Proteomes" id="UP000656042"/>
    </source>
</evidence>
<dbReference type="SUPFAM" id="SSF51905">
    <property type="entry name" value="FAD/NAD(P)-binding domain"/>
    <property type="match status" value="1"/>
</dbReference>
<dbReference type="Gene3D" id="3.50.50.60">
    <property type="entry name" value="FAD/NAD(P)-binding domain"/>
    <property type="match status" value="1"/>
</dbReference>
<dbReference type="Pfam" id="PF00890">
    <property type="entry name" value="FAD_binding_2"/>
    <property type="match status" value="1"/>
</dbReference>
<accession>A0A8J3C5B2</accession>
<reference evidence="6" key="2">
    <citation type="submission" date="2020-09" db="EMBL/GenBank/DDBJ databases">
        <authorList>
            <person name="Sun Q."/>
            <person name="Zhou Y."/>
        </authorList>
    </citation>
    <scope>NUCLEOTIDE SEQUENCE</scope>
    <source>
        <strain evidence="6">CGMCC 4.7299</strain>
    </source>
</reference>
<dbReference type="EMBL" id="BMMX01000032">
    <property type="protein sequence ID" value="GGL09437.1"/>
    <property type="molecule type" value="Genomic_DNA"/>
</dbReference>
<dbReference type="PANTHER" id="PTHR43400">
    <property type="entry name" value="FUMARATE REDUCTASE"/>
    <property type="match status" value="1"/>
</dbReference>
<dbReference type="InterPro" id="IPR050315">
    <property type="entry name" value="FAD-oxidoreductase_2"/>
</dbReference>